<dbReference type="InterPro" id="IPR011009">
    <property type="entry name" value="Kinase-like_dom_sf"/>
</dbReference>
<dbReference type="GO" id="GO:0004674">
    <property type="term" value="F:protein serine/threonine kinase activity"/>
    <property type="evidence" value="ECO:0007669"/>
    <property type="project" value="TreeGrafter"/>
</dbReference>
<dbReference type="PANTHER" id="PTHR43289">
    <property type="entry name" value="MITOGEN-ACTIVATED PROTEIN KINASE KINASE KINASE 20-RELATED"/>
    <property type="match status" value="1"/>
</dbReference>
<protein>
    <recommendedName>
        <fullName evidence="6">Protein kinase domain-containing protein</fullName>
    </recommendedName>
</protein>
<feature type="compositionally biased region" description="Low complexity" evidence="5">
    <location>
        <begin position="324"/>
        <end position="335"/>
    </location>
</feature>
<organism evidence="7 8">
    <name type="scientific">Nonomuraea glycinis</name>
    <dbReference type="NCBI Taxonomy" id="2047744"/>
    <lineage>
        <taxon>Bacteria</taxon>
        <taxon>Bacillati</taxon>
        <taxon>Actinomycetota</taxon>
        <taxon>Actinomycetes</taxon>
        <taxon>Streptosporangiales</taxon>
        <taxon>Streptosporangiaceae</taxon>
        <taxon>Nonomuraea</taxon>
    </lineage>
</organism>
<keyword evidence="8" id="KW-1185">Reference proteome</keyword>
<dbReference type="PROSITE" id="PS50011">
    <property type="entry name" value="PROTEIN_KINASE_DOM"/>
    <property type="match status" value="1"/>
</dbReference>
<evidence type="ECO:0000313" key="7">
    <source>
        <dbReference type="EMBL" id="GGP10488.1"/>
    </source>
</evidence>
<dbReference type="Gene3D" id="3.30.200.20">
    <property type="entry name" value="Phosphorylase Kinase, domain 1"/>
    <property type="match status" value="1"/>
</dbReference>
<dbReference type="AlphaFoldDB" id="A0A918A9Y9"/>
<gene>
    <name evidence="7" type="ORF">GCM10012278_50320</name>
</gene>
<dbReference type="CDD" id="cd14014">
    <property type="entry name" value="STKc_PknB_like"/>
    <property type="match status" value="1"/>
</dbReference>
<name>A0A918A9Y9_9ACTN</name>
<keyword evidence="4" id="KW-0067">ATP-binding</keyword>
<reference evidence="7" key="1">
    <citation type="journal article" date="2014" name="Int. J. Syst. Evol. Microbiol.">
        <title>Complete genome sequence of Corynebacterium casei LMG S-19264T (=DSM 44701T), isolated from a smear-ripened cheese.</title>
        <authorList>
            <consortium name="US DOE Joint Genome Institute (JGI-PGF)"/>
            <person name="Walter F."/>
            <person name="Albersmeier A."/>
            <person name="Kalinowski J."/>
            <person name="Ruckert C."/>
        </authorList>
    </citation>
    <scope>NUCLEOTIDE SEQUENCE</scope>
    <source>
        <strain evidence="7">CGMCC 4.7430</strain>
    </source>
</reference>
<dbReference type="PROSITE" id="PS00108">
    <property type="entry name" value="PROTEIN_KINASE_ST"/>
    <property type="match status" value="1"/>
</dbReference>
<dbReference type="PANTHER" id="PTHR43289:SF34">
    <property type="entry name" value="SERINE_THREONINE-PROTEIN KINASE YBDM-RELATED"/>
    <property type="match status" value="1"/>
</dbReference>
<dbReference type="GO" id="GO:0005524">
    <property type="term" value="F:ATP binding"/>
    <property type="evidence" value="ECO:0007669"/>
    <property type="project" value="UniProtKB-KW"/>
</dbReference>
<dbReference type="Gene3D" id="1.10.510.10">
    <property type="entry name" value="Transferase(Phosphotransferase) domain 1"/>
    <property type="match status" value="1"/>
</dbReference>
<feature type="region of interest" description="Disordered" evidence="5">
    <location>
        <begin position="389"/>
        <end position="422"/>
    </location>
</feature>
<dbReference type="Pfam" id="PF00069">
    <property type="entry name" value="Pkinase"/>
    <property type="match status" value="1"/>
</dbReference>
<evidence type="ECO:0000313" key="8">
    <source>
        <dbReference type="Proteomes" id="UP000660745"/>
    </source>
</evidence>
<dbReference type="EMBL" id="BMNK01000009">
    <property type="protein sequence ID" value="GGP10488.1"/>
    <property type="molecule type" value="Genomic_DNA"/>
</dbReference>
<evidence type="ECO:0000256" key="3">
    <source>
        <dbReference type="ARBA" id="ARBA00022777"/>
    </source>
</evidence>
<feature type="region of interest" description="Disordered" evidence="5">
    <location>
        <begin position="287"/>
        <end position="335"/>
    </location>
</feature>
<dbReference type="Proteomes" id="UP000660745">
    <property type="component" value="Unassembled WGS sequence"/>
</dbReference>
<dbReference type="SUPFAM" id="SSF56112">
    <property type="entry name" value="Protein kinase-like (PK-like)"/>
    <property type="match status" value="1"/>
</dbReference>
<keyword evidence="3" id="KW-0418">Kinase</keyword>
<accession>A0A918A9Y9</accession>
<evidence type="ECO:0000256" key="4">
    <source>
        <dbReference type="ARBA" id="ARBA00022840"/>
    </source>
</evidence>
<sequence length="719" mass="76437">MGQYLLMPNIAPLSPGDPRSLGGMDLLGRLGEGGQGVVYLATDPSGTRVAIKWLRSDQAADQVSIGRFLREVEVAQQVAPFCTAAVLGTGVELGRPYIVSEFIDGPSLHQVVQQDGPRTGTTLHRLAIGTATALAAIHQAGIVHRDFKPANVIIGADGPRVIDFGIARALDATSTLSSMPVGTPSYMPPEQVMGHQVGPAADLFSWGGTMVYAASGNAPFGSDTMPAVINRVLNRPPELTGLDGTLLEVVAACLDKDPARRPTAEQVIIRLLQRPVPRSGILAQGSAAAIPAESRPAHSAPNPAASWPAHSAPNPAASRPVHSAPNPAASWPAPAAYPAQPPMAAHAGQPRPAPAAKGRTLLVMGAAVGCALLLLAGVMTVNHLNRTTVAAPRTSPTPTTPTPTPTTPAPAPASTVPAKGTPLRVPGGSITIYEHESDPITLTSYEVYDEKGKEWVDYARRNLTGAFVKYPRNKESLVSPDGRYLATRGKNYSADDFDFIEITDRRSGGEVTIETVRSPLQSTIRSWSKDGSKILLNIEEKTGDEWYYVGFGIVDVATSEPEIVMVRDKQVQETAFGWDSEENGVVNVYGGKNQGLRFYAPTGKVVREAPGIGTLASGTMDMFSPSGRTFVTDCPGGGDGDHCLWNSATGKRVRAFTSPCDKVLGWYDETHLYCWEQDDASRDEVQVVDFKGKLVRKLIDIGDDVDYSPIYTLDVPSGS</sequence>
<evidence type="ECO:0000259" key="6">
    <source>
        <dbReference type="PROSITE" id="PS50011"/>
    </source>
</evidence>
<evidence type="ECO:0000256" key="5">
    <source>
        <dbReference type="SAM" id="MobiDB-lite"/>
    </source>
</evidence>
<dbReference type="InterPro" id="IPR008271">
    <property type="entry name" value="Ser/Thr_kinase_AS"/>
</dbReference>
<dbReference type="InterPro" id="IPR000719">
    <property type="entry name" value="Prot_kinase_dom"/>
</dbReference>
<feature type="domain" description="Protein kinase" evidence="6">
    <location>
        <begin position="24"/>
        <end position="277"/>
    </location>
</feature>
<feature type="compositionally biased region" description="Pro residues" evidence="5">
    <location>
        <begin position="398"/>
        <end position="411"/>
    </location>
</feature>
<reference evidence="7" key="2">
    <citation type="submission" date="2020-09" db="EMBL/GenBank/DDBJ databases">
        <authorList>
            <person name="Sun Q."/>
            <person name="Zhou Y."/>
        </authorList>
    </citation>
    <scope>NUCLEOTIDE SEQUENCE</scope>
    <source>
        <strain evidence="7">CGMCC 4.7430</strain>
    </source>
</reference>
<evidence type="ECO:0000256" key="2">
    <source>
        <dbReference type="ARBA" id="ARBA00022741"/>
    </source>
</evidence>
<keyword evidence="1" id="KW-0808">Transferase</keyword>
<comment type="caution">
    <text evidence="7">The sequence shown here is derived from an EMBL/GenBank/DDBJ whole genome shotgun (WGS) entry which is preliminary data.</text>
</comment>
<keyword evidence="2" id="KW-0547">Nucleotide-binding</keyword>
<proteinExistence type="predicted"/>
<evidence type="ECO:0000256" key="1">
    <source>
        <dbReference type="ARBA" id="ARBA00022679"/>
    </source>
</evidence>
<dbReference type="SUPFAM" id="SSF50960">
    <property type="entry name" value="TolB, C-terminal domain"/>
    <property type="match status" value="1"/>
</dbReference>